<keyword evidence="3" id="KW-0238">DNA-binding</keyword>
<dbReference type="Gene3D" id="2.40.50.1020">
    <property type="entry name" value="LytTr DNA-binding domain"/>
    <property type="match status" value="1"/>
</dbReference>
<evidence type="ECO:0000313" key="3">
    <source>
        <dbReference type="EMBL" id="MFD2567574.1"/>
    </source>
</evidence>
<evidence type="ECO:0000259" key="2">
    <source>
        <dbReference type="SMART" id="SM00850"/>
    </source>
</evidence>
<feature type="transmembrane region" description="Helical" evidence="1">
    <location>
        <begin position="86"/>
        <end position="107"/>
    </location>
</feature>
<organism evidence="3 4">
    <name type="scientific">Pseudotenacibaculum haliotis</name>
    <dbReference type="NCBI Taxonomy" id="1862138"/>
    <lineage>
        <taxon>Bacteria</taxon>
        <taxon>Pseudomonadati</taxon>
        <taxon>Bacteroidota</taxon>
        <taxon>Flavobacteriia</taxon>
        <taxon>Flavobacteriales</taxon>
        <taxon>Flavobacteriaceae</taxon>
        <taxon>Pseudotenacibaculum</taxon>
    </lineage>
</organism>
<protein>
    <submittedName>
        <fullName evidence="3">LytTR family DNA-binding domain-containing protein</fullName>
    </submittedName>
</protein>
<feature type="domain" description="HTH LytTR-type" evidence="2">
    <location>
        <begin position="166"/>
        <end position="264"/>
    </location>
</feature>
<dbReference type="InterPro" id="IPR007492">
    <property type="entry name" value="LytTR_DNA-bd_dom"/>
</dbReference>
<keyword evidence="1" id="KW-1133">Transmembrane helix</keyword>
<dbReference type="Pfam" id="PF04397">
    <property type="entry name" value="LytTR"/>
    <property type="match status" value="1"/>
</dbReference>
<dbReference type="EMBL" id="JBHULH010000004">
    <property type="protein sequence ID" value="MFD2567574.1"/>
    <property type="molecule type" value="Genomic_DNA"/>
</dbReference>
<keyword evidence="4" id="KW-1185">Reference proteome</keyword>
<comment type="caution">
    <text evidence="3">The sequence shown here is derived from an EMBL/GenBank/DDBJ whole genome shotgun (WGS) entry which is preliminary data.</text>
</comment>
<dbReference type="Proteomes" id="UP001597508">
    <property type="component" value="Unassembled WGS sequence"/>
</dbReference>
<dbReference type="GO" id="GO:0003677">
    <property type="term" value="F:DNA binding"/>
    <property type="evidence" value="ECO:0007669"/>
    <property type="project" value="UniProtKB-KW"/>
</dbReference>
<sequence>MKLLKNSYPFDPSFKHHALIALGLAIWIFGFLHLTEPLDVNEFGDKEKLIYLPGYGLIGGIMYLVFLPFQYFLYSRSQQQWTLLQELLFILFLVIITIFIVRAFYLYVVMVGEQNLYSFSYQLTSITLPAIATILPIVLIGRFGLGKYKEKRLAQSKIEIKGEGTYDGLRLLLNDLVCVQSSDNYIEVLYYSGGELKKSLIRNKLSVVAEEFPDLLRIHRSYIINPYHFQQWKTEKGKLFVELSSSIFAPVSNTYKNDAKSVLNSTTNN</sequence>
<proteinExistence type="predicted"/>
<dbReference type="SMART" id="SM00850">
    <property type="entry name" value="LytTR"/>
    <property type="match status" value="1"/>
</dbReference>
<dbReference type="RefSeq" id="WP_379666284.1">
    <property type="nucleotide sequence ID" value="NZ_JBHULH010000004.1"/>
</dbReference>
<reference evidence="4" key="1">
    <citation type="journal article" date="2019" name="Int. J. Syst. Evol. Microbiol.">
        <title>The Global Catalogue of Microorganisms (GCM) 10K type strain sequencing project: providing services to taxonomists for standard genome sequencing and annotation.</title>
        <authorList>
            <consortium name="The Broad Institute Genomics Platform"/>
            <consortium name="The Broad Institute Genome Sequencing Center for Infectious Disease"/>
            <person name="Wu L."/>
            <person name="Ma J."/>
        </authorList>
    </citation>
    <scope>NUCLEOTIDE SEQUENCE [LARGE SCALE GENOMIC DNA]</scope>
    <source>
        <strain evidence="4">KCTC 52127</strain>
    </source>
</reference>
<feature type="transmembrane region" description="Helical" evidence="1">
    <location>
        <begin position="54"/>
        <end position="74"/>
    </location>
</feature>
<evidence type="ECO:0000313" key="4">
    <source>
        <dbReference type="Proteomes" id="UP001597508"/>
    </source>
</evidence>
<feature type="transmembrane region" description="Helical" evidence="1">
    <location>
        <begin position="16"/>
        <end position="34"/>
    </location>
</feature>
<name>A0ABW5LTN0_9FLAO</name>
<feature type="transmembrane region" description="Helical" evidence="1">
    <location>
        <begin position="119"/>
        <end position="145"/>
    </location>
</feature>
<gene>
    <name evidence="3" type="ORF">ACFSRZ_09340</name>
</gene>
<keyword evidence="1" id="KW-0812">Transmembrane</keyword>
<evidence type="ECO:0000256" key="1">
    <source>
        <dbReference type="SAM" id="Phobius"/>
    </source>
</evidence>
<accession>A0ABW5LTN0</accession>
<keyword evidence="1" id="KW-0472">Membrane</keyword>